<dbReference type="EMBL" id="DSUJ01000008">
    <property type="protein sequence ID" value="HFI90470.1"/>
    <property type="molecule type" value="Genomic_DNA"/>
</dbReference>
<dbReference type="InterPro" id="IPR001173">
    <property type="entry name" value="Glyco_trans_2-like"/>
</dbReference>
<feature type="domain" description="Glycosyltransferase 2-like" evidence="1">
    <location>
        <begin position="4"/>
        <end position="163"/>
    </location>
</feature>
<dbReference type="Gene3D" id="3.90.550.10">
    <property type="entry name" value="Spore Coat Polysaccharide Biosynthesis Protein SpsA, Chain A"/>
    <property type="match status" value="1"/>
</dbReference>
<comment type="caution">
    <text evidence="2">The sequence shown here is derived from an EMBL/GenBank/DDBJ whole genome shotgun (WGS) entry which is preliminary data.</text>
</comment>
<proteinExistence type="predicted"/>
<dbReference type="CDD" id="cd00761">
    <property type="entry name" value="Glyco_tranf_GTA_type"/>
    <property type="match status" value="1"/>
</dbReference>
<gene>
    <name evidence="2" type="ORF">ENS31_02940</name>
</gene>
<dbReference type="GO" id="GO:0016758">
    <property type="term" value="F:hexosyltransferase activity"/>
    <property type="evidence" value="ECO:0007669"/>
    <property type="project" value="UniProtKB-ARBA"/>
</dbReference>
<keyword evidence="2" id="KW-0808">Transferase</keyword>
<dbReference type="InterPro" id="IPR029044">
    <property type="entry name" value="Nucleotide-diphossugar_trans"/>
</dbReference>
<dbReference type="Pfam" id="PF00535">
    <property type="entry name" value="Glycos_transf_2"/>
    <property type="match status" value="1"/>
</dbReference>
<accession>A0A7V3E5Z6</accession>
<protein>
    <submittedName>
        <fullName evidence="2">Glycosyltransferase family 2 protein</fullName>
    </submittedName>
</protein>
<evidence type="ECO:0000259" key="1">
    <source>
        <dbReference type="Pfam" id="PF00535"/>
    </source>
</evidence>
<dbReference type="AlphaFoldDB" id="A0A7V3E5Z6"/>
<dbReference type="SUPFAM" id="SSF53448">
    <property type="entry name" value="Nucleotide-diphospho-sugar transferases"/>
    <property type="match status" value="1"/>
</dbReference>
<evidence type="ECO:0000313" key="2">
    <source>
        <dbReference type="EMBL" id="HFI90470.1"/>
    </source>
</evidence>
<dbReference type="PANTHER" id="PTHR22916">
    <property type="entry name" value="GLYCOSYLTRANSFERASE"/>
    <property type="match status" value="1"/>
</dbReference>
<dbReference type="PANTHER" id="PTHR22916:SF3">
    <property type="entry name" value="UDP-GLCNAC:BETAGAL BETA-1,3-N-ACETYLGLUCOSAMINYLTRANSFERASE-LIKE PROTEIN 1"/>
    <property type="match status" value="1"/>
</dbReference>
<sequence length="307" mass="35882">MRFSIIIPTFNRSDLLIETIDSILNQSFKDFELIVVNDGSTDDTKKVLDGYGNNIRVINKQNSGSEKSRNAGAEIANGEYFCFFDSDDLMFPWTLEVYSKIIETENFPPLVLGQPFHFSDKIQSDYLNQKITAIQYAIYRDYFSKDRTVYSSSSMIVIRKDYFFKVGMFRQHYAKKEYFLDDIDFMLRAGTITPAIIIFFPYQFGYRTHSENSVKSLKRVIKNLNYLVEEEKKGKFAGGDERKFERHAIIGGPAYFWMFKAFGHGLFLDSIKFFIKAYPFIFKGLLKKIRNYFRPKVPLKSISINHN</sequence>
<name>A0A7V3E5Z6_9BACT</name>
<organism evidence="2">
    <name type="scientific">Ignavibacterium album</name>
    <dbReference type="NCBI Taxonomy" id="591197"/>
    <lineage>
        <taxon>Bacteria</taxon>
        <taxon>Pseudomonadati</taxon>
        <taxon>Ignavibacteriota</taxon>
        <taxon>Ignavibacteria</taxon>
        <taxon>Ignavibacteriales</taxon>
        <taxon>Ignavibacteriaceae</taxon>
        <taxon>Ignavibacterium</taxon>
    </lineage>
</organism>
<reference evidence="2" key="1">
    <citation type="journal article" date="2020" name="mSystems">
        <title>Genome- and Community-Level Interaction Insights into Carbon Utilization and Element Cycling Functions of Hydrothermarchaeota in Hydrothermal Sediment.</title>
        <authorList>
            <person name="Zhou Z."/>
            <person name="Liu Y."/>
            <person name="Xu W."/>
            <person name="Pan J."/>
            <person name="Luo Z.H."/>
            <person name="Li M."/>
        </authorList>
    </citation>
    <scope>NUCLEOTIDE SEQUENCE [LARGE SCALE GENOMIC DNA]</scope>
    <source>
        <strain evidence="2">SpSt-479</strain>
    </source>
</reference>